<proteinExistence type="predicted"/>
<evidence type="ECO:0000313" key="1">
    <source>
        <dbReference type="EMBL" id="OOC52452.1"/>
    </source>
</evidence>
<sequence length="75" mass="8355">MLEKEQGSVVNARQASPEASFVAEIFVLGEYGVLAGFPIGTKWRVCYEVVELLVWESVLLNYIVDCYLLKVATAQ</sequence>
<dbReference type="AlphaFoldDB" id="A0A1V3BVP7"/>
<reference evidence="2" key="1">
    <citation type="submission" date="2016-08" db="EMBL/GenBank/DDBJ databases">
        <authorList>
            <person name="Tokovenko B."/>
            <person name="Kalinowski J."/>
        </authorList>
    </citation>
    <scope>NUCLEOTIDE SEQUENCE [LARGE SCALE GENOMIC DNA]</scope>
    <source>
        <strain evidence="2">UTMC102</strain>
    </source>
</reference>
<evidence type="ECO:0000313" key="2">
    <source>
        <dbReference type="Proteomes" id="UP000189004"/>
    </source>
</evidence>
<name>A0A1V3BVP7_9ACTN</name>
<comment type="caution">
    <text evidence="1">The sequence shown here is derived from an EMBL/GenBank/DDBJ whole genome shotgun (WGS) entry which is preliminary data.</text>
</comment>
<accession>A0A1V3BVP7</accession>
<protein>
    <submittedName>
        <fullName evidence="1">Uncharacterized protein</fullName>
    </submittedName>
</protein>
<gene>
    <name evidence="1" type="ORF">NOSIN_00215</name>
</gene>
<dbReference type="Proteomes" id="UP000189004">
    <property type="component" value="Unassembled WGS sequence"/>
</dbReference>
<dbReference type="EMBL" id="MCOK01000001">
    <property type="protein sequence ID" value="OOC52452.1"/>
    <property type="molecule type" value="Genomic_DNA"/>
</dbReference>
<keyword evidence="2" id="KW-1185">Reference proteome</keyword>
<organism evidence="1 2">
    <name type="scientific">Nocardiopsis sinuspersici</name>
    <dbReference type="NCBI Taxonomy" id="501010"/>
    <lineage>
        <taxon>Bacteria</taxon>
        <taxon>Bacillati</taxon>
        <taxon>Actinomycetota</taxon>
        <taxon>Actinomycetes</taxon>
        <taxon>Streptosporangiales</taxon>
        <taxon>Nocardiopsidaceae</taxon>
        <taxon>Nocardiopsis</taxon>
    </lineage>
</organism>